<dbReference type="EMBL" id="CAEQ01000827">
    <property type="protein sequence ID" value="CCD12668.1"/>
    <property type="molecule type" value="Genomic_DNA"/>
</dbReference>
<feature type="region of interest" description="Disordered" evidence="1">
    <location>
        <begin position="39"/>
        <end position="104"/>
    </location>
</feature>
<accession>F9W664</accession>
<organism evidence="2 3">
    <name type="scientific">Trypanosoma congolense (strain IL3000)</name>
    <dbReference type="NCBI Taxonomy" id="1068625"/>
    <lineage>
        <taxon>Eukaryota</taxon>
        <taxon>Discoba</taxon>
        <taxon>Euglenozoa</taxon>
        <taxon>Kinetoplastea</taxon>
        <taxon>Metakinetoplastina</taxon>
        <taxon>Trypanosomatida</taxon>
        <taxon>Trypanosomatidae</taxon>
        <taxon>Trypanosoma</taxon>
        <taxon>Nannomonas</taxon>
    </lineage>
</organism>
<proteinExistence type="predicted"/>
<feature type="region of interest" description="Disordered" evidence="1">
    <location>
        <begin position="1"/>
        <end position="22"/>
    </location>
</feature>
<feature type="compositionally biased region" description="Basic residues" evidence="1">
    <location>
        <begin position="59"/>
        <end position="71"/>
    </location>
</feature>
<protein>
    <submittedName>
        <fullName evidence="2">Uncharacterized protein</fullName>
    </submittedName>
</protein>
<evidence type="ECO:0000313" key="2">
    <source>
        <dbReference type="EMBL" id="CCD12668.1"/>
    </source>
</evidence>
<reference evidence="2 3" key="2">
    <citation type="journal article" date="2012" name="Proc. Natl. Acad. Sci. U.S.A.">
        <title>Antigenic diversity is generated by distinct evolutionary mechanisms in African trypanosome species.</title>
        <authorList>
            <person name="Jackson A.P."/>
            <person name="Berry A."/>
            <person name="Aslett M."/>
            <person name="Allison H.C."/>
            <person name="Burton P."/>
            <person name="Vavrova-Anderson J."/>
            <person name="Brown R."/>
            <person name="Browne H."/>
            <person name="Corton N."/>
            <person name="Hauser H."/>
            <person name="Gamble J."/>
            <person name="Gilderthorp R."/>
            <person name="Marcello L."/>
            <person name="McQuillan J."/>
            <person name="Otto T.D."/>
            <person name="Quail M.A."/>
            <person name="Sanders M.J."/>
            <person name="van Tonder A."/>
            <person name="Ginger M.L."/>
            <person name="Field M.C."/>
            <person name="Barry J.D."/>
            <person name="Hertz-Fowler C."/>
            <person name="Berriman M."/>
        </authorList>
    </citation>
    <scope>NUCLEOTIDE SEQUENCE [LARGE SCALE GENOMIC DNA]</scope>
    <source>
        <strain evidence="2 3">IL3000</strain>
    </source>
</reference>
<evidence type="ECO:0000256" key="1">
    <source>
        <dbReference type="SAM" id="MobiDB-lite"/>
    </source>
</evidence>
<dbReference type="AlphaFoldDB" id="F9W664"/>
<reference evidence="3" key="1">
    <citation type="submission" date="2011-07" db="EMBL/GenBank/DDBJ databases">
        <title>Divergent evolution of antigenic variation in African trypanosomes.</title>
        <authorList>
            <person name="Jackson A.P."/>
            <person name="Berry A."/>
            <person name="Allison H.C."/>
            <person name="Burton P."/>
            <person name="Anderson J."/>
            <person name="Aslett M."/>
            <person name="Brown R."/>
            <person name="Corton N."/>
            <person name="Harris D."/>
            <person name="Hauser H."/>
            <person name="Gamble J."/>
            <person name="Gilderthorp R."/>
            <person name="McQuillan J."/>
            <person name="Quail M.A."/>
            <person name="Sanders M."/>
            <person name="Van Tonder A."/>
            <person name="Ginger M.L."/>
            <person name="Donelson J.E."/>
            <person name="Field M.C."/>
            <person name="Barry J.D."/>
            <person name="Berriman M."/>
            <person name="Hertz-Fowler C."/>
        </authorList>
    </citation>
    <scope>NUCLEOTIDE SEQUENCE [LARGE SCALE GENOMIC DNA]</scope>
    <source>
        <strain evidence="3">IL3000</strain>
    </source>
</reference>
<gene>
    <name evidence="2" type="ORF">TCIL3000_0_35280</name>
</gene>
<feature type="compositionally biased region" description="Polar residues" evidence="1">
    <location>
        <begin position="1"/>
        <end position="19"/>
    </location>
</feature>
<sequence>MQQSDRSQDVSTELKQPSRNKCLVSGKEYHYKRLIRHMYEKHPDHGGSQWPTPLSQPPHTKKKSKMSKKRKQEGCAGSRGECGWEETEETSKNRPAHGSGERKILCVCKMRQRIQA</sequence>
<dbReference type="Proteomes" id="UP000000702">
    <property type="component" value="Unassembled WGS sequence"/>
</dbReference>
<comment type="caution">
    <text evidence="2">The sequence shown here is derived from an EMBL/GenBank/DDBJ whole genome shotgun (WGS) entry which is preliminary data.</text>
</comment>
<name>F9W664_TRYCI</name>
<keyword evidence="3" id="KW-1185">Reference proteome</keyword>
<evidence type="ECO:0000313" key="3">
    <source>
        <dbReference type="Proteomes" id="UP000000702"/>
    </source>
</evidence>